<feature type="compositionally biased region" description="Polar residues" evidence="1">
    <location>
        <begin position="391"/>
        <end position="402"/>
    </location>
</feature>
<evidence type="ECO:0000313" key="4">
    <source>
        <dbReference type="RefSeq" id="XP_017892669.1"/>
    </source>
</evidence>
<feature type="compositionally biased region" description="Low complexity" evidence="1">
    <location>
        <begin position="541"/>
        <end position="551"/>
    </location>
</feature>
<dbReference type="CDD" id="cd00136">
    <property type="entry name" value="PDZ_canonical"/>
    <property type="match status" value="1"/>
</dbReference>
<evidence type="ECO:0000313" key="3">
    <source>
        <dbReference type="Proteomes" id="UP000694925"/>
    </source>
</evidence>
<accession>A0AAJ7NFI6</accession>
<dbReference type="PANTHER" id="PTHR11324:SF16">
    <property type="entry name" value="PDZ DOMAIN-CONTAINING PROTEIN 2"/>
    <property type="match status" value="1"/>
</dbReference>
<feature type="region of interest" description="Disordered" evidence="1">
    <location>
        <begin position="372"/>
        <end position="418"/>
    </location>
</feature>
<protein>
    <submittedName>
        <fullName evidence="4">Uncharacterized protein LOC108632529</fullName>
    </submittedName>
</protein>
<feature type="region of interest" description="Disordered" evidence="1">
    <location>
        <begin position="433"/>
        <end position="465"/>
    </location>
</feature>
<feature type="region of interest" description="Disordered" evidence="1">
    <location>
        <begin position="495"/>
        <end position="597"/>
    </location>
</feature>
<organism evidence="3 4">
    <name type="scientific">Ceratina calcarata</name>
    <dbReference type="NCBI Taxonomy" id="156304"/>
    <lineage>
        <taxon>Eukaryota</taxon>
        <taxon>Metazoa</taxon>
        <taxon>Ecdysozoa</taxon>
        <taxon>Arthropoda</taxon>
        <taxon>Hexapoda</taxon>
        <taxon>Insecta</taxon>
        <taxon>Pterygota</taxon>
        <taxon>Neoptera</taxon>
        <taxon>Endopterygota</taxon>
        <taxon>Hymenoptera</taxon>
        <taxon>Apocrita</taxon>
        <taxon>Aculeata</taxon>
        <taxon>Apoidea</taxon>
        <taxon>Anthophila</taxon>
        <taxon>Apidae</taxon>
        <taxon>Ceratina</taxon>
        <taxon>Zadontomerus</taxon>
    </lineage>
</organism>
<reference evidence="4" key="1">
    <citation type="submission" date="2025-08" db="UniProtKB">
        <authorList>
            <consortium name="RefSeq"/>
        </authorList>
    </citation>
    <scope>IDENTIFICATION</scope>
    <source>
        <tissue evidence="4">Whole body</tissue>
    </source>
</reference>
<feature type="domain" description="PDZ" evidence="2">
    <location>
        <begin position="672"/>
        <end position="744"/>
    </location>
</feature>
<feature type="compositionally biased region" description="Polar residues" evidence="1">
    <location>
        <begin position="446"/>
        <end position="459"/>
    </location>
</feature>
<evidence type="ECO:0000256" key="1">
    <source>
        <dbReference type="SAM" id="MobiDB-lite"/>
    </source>
</evidence>
<feature type="compositionally biased region" description="Basic and acidic residues" evidence="1">
    <location>
        <begin position="409"/>
        <end position="418"/>
    </location>
</feature>
<dbReference type="PROSITE" id="PS50106">
    <property type="entry name" value="PDZ"/>
    <property type="match status" value="2"/>
</dbReference>
<dbReference type="KEGG" id="ccal:108632529"/>
<dbReference type="RefSeq" id="XP_017892669.1">
    <property type="nucleotide sequence ID" value="XM_018037180.2"/>
</dbReference>
<dbReference type="Gene3D" id="2.30.42.10">
    <property type="match status" value="2"/>
</dbReference>
<name>A0AAJ7NFI6_9HYME</name>
<dbReference type="SUPFAM" id="SSF50156">
    <property type="entry name" value="PDZ domain-like"/>
    <property type="match status" value="2"/>
</dbReference>
<sequence length="945" mass="105733">MFKRLSKSRRHSADDVALSLSSPATLDEPPGTGTPPPRDNCQNISPAALLRVSRTKYSRRSCGDATAMQALLAVKQEQEQDVAEADYQMVTAVPAFIVEHEPEKQRGSSFGVWGRRMSKKIDSFRRAGSRETICSISERSDAGSTNNNCTTASNNNIKMEKSLPDLKSDSKLEKRIPGTYHRSPSPFKSFFIRMGSTGMLNSARGNRRSQNVEDRLKTNEKENLFRSCSTSQLNTSPTYVKGDDPSEGIDLQISSRKDKTVSCDNLAGHQNDDVFDEHVETASLYPLGTPSMTTFSPCDFGQSRTDSPMRKSSSCDFKEAKKSSFPYAFLRSKLSVLPEERHGTFATKDERLFKTASEEHFPALKIEDTYNGTTTLGRRRVRNGNLARGSPNKSQEPSTSKPGRNPYTEFRKTPSRCEDRFSLNSTHLERIEDNFHQEDTGCYSPYDSSPMSLRGNQHPESQDRVDFSGRIESRYSETSSLNVDLDMVATLRNHRRNSAPSGEQRLSSHYVSSNESGYDSDGPRGESAAASENEGLSLKCTDSSDTSSVVDSELEKPIRSSTPSECQEQESNDPRMRKNSETATGSSELNDGLDGLRWHQSNSGRLLPSIHQAYDDTAMNSQFPICGNGLNALQGSPKSIDISPHRMRLQQDKSRFLSDIIQPPKRVRRCRMVQLHKRDPKESLGIRLAQQRLGELRYVVVQLESDGIAHRDGRLRLGDEIVEVEGKELKTLESLEEVQEFLKSFTGNKIRLMTAYEETVPQVYVSPPSLPGEYEYLENAKNLSNMSLIHETKQATQSEQSNKPTDETVQKRPDFLPLSCLSKERKGETNLESTGEPQHYLTRHIAKFEKGYGKPSLGFSVVGGRDSPRGEMGIFVRRVFPGGQADVSKSLFQGDEILSLNGKVLRGYTHQEVIELFKAVREGPVELEVTRRHRYPKSTQKSAPC</sequence>
<feature type="domain" description="PDZ" evidence="2">
    <location>
        <begin position="842"/>
        <end position="918"/>
    </location>
</feature>
<dbReference type="Pfam" id="PF00595">
    <property type="entry name" value="PDZ"/>
    <property type="match status" value="2"/>
</dbReference>
<dbReference type="PANTHER" id="PTHR11324">
    <property type="entry name" value="IL16-RELATED"/>
    <property type="match status" value="1"/>
</dbReference>
<feature type="compositionally biased region" description="Basic residues" evidence="1">
    <location>
        <begin position="1"/>
        <end position="10"/>
    </location>
</feature>
<evidence type="ECO:0000259" key="2">
    <source>
        <dbReference type="PROSITE" id="PS50106"/>
    </source>
</evidence>
<feature type="region of interest" description="Disordered" evidence="1">
    <location>
        <begin position="1"/>
        <end position="43"/>
    </location>
</feature>
<dbReference type="SMART" id="SM00228">
    <property type="entry name" value="PDZ"/>
    <property type="match status" value="2"/>
</dbReference>
<dbReference type="AlphaFoldDB" id="A0AAJ7NFI6"/>
<dbReference type="Proteomes" id="UP000694925">
    <property type="component" value="Unplaced"/>
</dbReference>
<gene>
    <name evidence="4" type="primary">LOC108632529</name>
</gene>
<keyword evidence="3" id="KW-1185">Reference proteome</keyword>
<dbReference type="InterPro" id="IPR001478">
    <property type="entry name" value="PDZ"/>
</dbReference>
<proteinExistence type="predicted"/>
<feature type="compositionally biased region" description="Polar residues" evidence="1">
    <location>
        <begin position="498"/>
        <end position="517"/>
    </location>
</feature>
<dbReference type="GeneID" id="108632529"/>
<dbReference type="InterPro" id="IPR036034">
    <property type="entry name" value="PDZ_sf"/>
</dbReference>